<keyword evidence="3" id="KW-1185">Reference proteome</keyword>
<keyword evidence="1" id="KW-1133">Transmembrane helix</keyword>
<gene>
    <name evidence="2" type="ORF">SAMN05421819_3666</name>
</gene>
<reference evidence="2 3" key="1">
    <citation type="submission" date="2016-10" db="EMBL/GenBank/DDBJ databases">
        <authorList>
            <person name="de Groot N.N."/>
        </authorList>
    </citation>
    <scope>NUCLEOTIDE SEQUENCE [LARGE SCALE GENOMIC DNA]</scope>
    <source>
        <strain evidence="2 3">DSM 22489</strain>
    </source>
</reference>
<keyword evidence="1" id="KW-0472">Membrane</keyword>
<dbReference type="RefSeq" id="WP_146072216.1">
    <property type="nucleotide sequence ID" value="NZ_FNVA01000007.1"/>
</dbReference>
<dbReference type="AlphaFoldDB" id="A0A1H6BFX1"/>
<evidence type="ECO:0000313" key="2">
    <source>
        <dbReference type="EMBL" id="SEG59464.1"/>
    </source>
</evidence>
<name>A0A1H6BFX1_9BACT</name>
<dbReference type="EMBL" id="FNVA01000007">
    <property type="protein sequence ID" value="SEG59464.1"/>
    <property type="molecule type" value="Genomic_DNA"/>
</dbReference>
<proteinExistence type="predicted"/>
<organism evidence="2 3">
    <name type="scientific">Bryocella elongata</name>
    <dbReference type="NCBI Taxonomy" id="863522"/>
    <lineage>
        <taxon>Bacteria</taxon>
        <taxon>Pseudomonadati</taxon>
        <taxon>Acidobacteriota</taxon>
        <taxon>Terriglobia</taxon>
        <taxon>Terriglobales</taxon>
        <taxon>Acidobacteriaceae</taxon>
        <taxon>Bryocella</taxon>
    </lineage>
</organism>
<evidence type="ECO:0000256" key="1">
    <source>
        <dbReference type="SAM" id="Phobius"/>
    </source>
</evidence>
<evidence type="ECO:0000313" key="3">
    <source>
        <dbReference type="Proteomes" id="UP000236728"/>
    </source>
</evidence>
<feature type="transmembrane region" description="Helical" evidence="1">
    <location>
        <begin position="6"/>
        <end position="26"/>
    </location>
</feature>
<keyword evidence="1" id="KW-0812">Transmembrane</keyword>
<accession>A0A1H6BFX1</accession>
<protein>
    <submittedName>
        <fullName evidence="2">Uncharacterized protein</fullName>
    </submittedName>
</protein>
<dbReference type="Proteomes" id="UP000236728">
    <property type="component" value="Unassembled WGS sequence"/>
</dbReference>
<sequence length="169" mass="19245">MELSDLLFWLIPVGLGAGALAGWWVSRRSKRAWLRWTLRVMAMMVGCACVAIAAFGYFISRFDPYPYPDQVVRSPNGHRVARLRYVALGALGDDMVLLDTRTNWFSSWERVAKWPGTPADGDQIRWGDDQHLVIRHKAIYVSTDHGMSEYKQDSCDLEVDGLKTVCETY</sequence>
<feature type="transmembrane region" description="Helical" evidence="1">
    <location>
        <begin position="38"/>
        <end position="59"/>
    </location>
</feature>